<reference evidence="2 3" key="1">
    <citation type="submission" date="2020-09" db="EMBL/GenBank/DDBJ databases">
        <title>Pseudoxanthomonas sp. CAU 1598 isolated from sand of Yaerae Beach.</title>
        <authorList>
            <person name="Kim W."/>
        </authorList>
    </citation>
    <scope>NUCLEOTIDE SEQUENCE [LARGE SCALE GENOMIC DNA]</scope>
    <source>
        <strain evidence="2 3">CAU 1598</strain>
    </source>
</reference>
<organism evidence="2 3">
    <name type="scientific">Pseudomarimonas arenosa</name>
    <dbReference type="NCBI Taxonomy" id="2774145"/>
    <lineage>
        <taxon>Bacteria</taxon>
        <taxon>Pseudomonadati</taxon>
        <taxon>Pseudomonadota</taxon>
        <taxon>Gammaproteobacteria</taxon>
        <taxon>Lysobacterales</taxon>
        <taxon>Lysobacteraceae</taxon>
        <taxon>Pseudomarimonas</taxon>
    </lineage>
</organism>
<proteinExistence type="predicted"/>
<accession>A0AAW3ZPA5</accession>
<keyword evidence="3" id="KW-1185">Reference proteome</keyword>
<feature type="compositionally biased region" description="Polar residues" evidence="1">
    <location>
        <begin position="62"/>
        <end position="87"/>
    </location>
</feature>
<evidence type="ECO:0000256" key="1">
    <source>
        <dbReference type="SAM" id="MobiDB-lite"/>
    </source>
</evidence>
<comment type="caution">
    <text evidence="2">The sequence shown here is derived from an EMBL/GenBank/DDBJ whole genome shotgun (WGS) entry which is preliminary data.</text>
</comment>
<dbReference type="RefSeq" id="WP_192030765.1">
    <property type="nucleotide sequence ID" value="NZ_JACYTR010000048.1"/>
</dbReference>
<sequence>MNPITTIPGPSQFEAVQRLDANRVNNPREGSDDAREDQQLRSERPASSVVSLSDAARELSANELSASETVQGSNASSQADNQAQSRPATDLQERRGLLVNEQA</sequence>
<dbReference type="AlphaFoldDB" id="A0AAW3ZPA5"/>
<feature type="region of interest" description="Disordered" evidence="1">
    <location>
        <begin position="22"/>
        <end position="103"/>
    </location>
</feature>
<protein>
    <submittedName>
        <fullName evidence="2">Uncharacterized protein</fullName>
    </submittedName>
</protein>
<dbReference type="Proteomes" id="UP000613768">
    <property type="component" value="Unassembled WGS sequence"/>
</dbReference>
<evidence type="ECO:0000313" key="3">
    <source>
        <dbReference type="Proteomes" id="UP000613768"/>
    </source>
</evidence>
<feature type="compositionally biased region" description="Basic and acidic residues" evidence="1">
    <location>
        <begin position="29"/>
        <end position="44"/>
    </location>
</feature>
<evidence type="ECO:0000313" key="2">
    <source>
        <dbReference type="EMBL" id="MBD8527345.1"/>
    </source>
</evidence>
<gene>
    <name evidence="2" type="ORF">IFO71_16505</name>
</gene>
<name>A0AAW3ZPA5_9GAMM</name>
<dbReference type="EMBL" id="JACYTR010000048">
    <property type="protein sequence ID" value="MBD8527345.1"/>
    <property type="molecule type" value="Genomic_DNA"/>
</dbReference>